<dbReference type="GO" id="GO:0015658">
    <property type="term" value="F:branched-chain amino acid transmembrane transporter activity"/>
    <property type="evidence" value="ECO:0007669"/>
    <property type="project" value="InterPro"/>
</dbReference>
<accession>A0A7C4MM42</accession>
<comment type="subcellular location">
    <subcellularLocation>
        <location evidence="1">Cell membrane</location>
        <topology evidence="1">Multi-pass membrane protein</topology>
    </subcellularLocation>
</comment>
<dbReference type="PANTHER" id="PTHR30482:SF17">
    <property type="entry name" value="ABC TRANSPORTER ATP-BINDING PROTEIN"/>
    <property type="match status" value="1"/>
</dbReference>
<evidence type="ECO:0000256" key="3">
    <source>
        <dbReference type="ARBA" id="ARBA00022692"/>
    </source>
</evidence>
<protein>
    <submittedName>
        <fullName evidence="7">Branched-chain amino acid ABC transporter permease</fullName>
    </submittedName>
</protein>
<evidence type="ECO:0000256" key="5">
    <source>
        <dbReference type="ARBA" id="ARBA00023136"/>
    </source>
</evidence>
<organism evidence="7">
    <name type="scientific">Desulfatirhabdium butyrativorans</name>
    <dbReference type="NCBI Taxonomy" id="340467"/>
    <lineage>
        <taxon>Bacteria</taxon>
        <taxon>Pseudomonadati</taxon>
        <taxon>Thermodesulfobacteriota</taxon>
        <taxon>Desulfobacteria</taxon>
        <taxon>Desulfobacterales</taxon>
        <taxon>Desulfatirhabdiaceae</taxon>
        <taxon>Desulfatirhabdium</taxon>
    </lineage>
</organism>
<dbReference type="GO" id="GO:0005886">
    <property type="term" value="C:plasma membrane"/>
    <property type="evidence" value="ECO:0007669"/>
    <property type="project" value="UniProtKB-SubCell"/>
</dbReference>
<feature type="transmembrane region" description="Helical" evidence="6">
    <location>
        <begin position="287"/>
        <end position="313"/>
    </location>
</feature>
<dbReference type="EMBL" id="DSUH01000177">
    <property type="protein sequence ID" value="HGU32682.1"/>
    <property type="molecule type" value="Genomic_DNA"/>
</dbReference>
<keyword evidence="5 6" id="KW-0472">Membrane</keyword>
<feature type="transmembrane region" description="Helical" evidence="6">
    <location>
        <begin position="57"/>
        <end position="77"/>
    </location>
</feature>
<feature type="transmembrane region" description="Helical" evidence="6">
    <location>
        <begin position="111"/>
        <end position="128"/>
    </location>
</feature>
<evidence type="ECO:0000313" key="7">
    <source>
        <dbReference type="EMBL" id="HGU32682.1"/>
    </source>
</evidence>
<feature type="transmembrane region" description="Helical" evidence="6">
    <location>
        <begin position="213"/>
        <end position="233"/>
    </location>
</feature>
<evidence type="ECO:0000256" key="4">
    <source>
        <dbReference type="ARBA" id="ARBA00022989"/>
    </source>
</evidence>
<feature type="transmembrane region" description="Helical" evidence="6">
    <location>
        <begin position="253"/>
        <end position="275"/>
    </location>
</feature>
<dbReference type="SUPFAM" id="SSF81345">
    <property type="entry name" value="ABC transporter involved in vitamin B12 uptake, BtuC"/>
    <property type="match status" value="1"/>
</dbReference>
<feature type="transmembrane region" description="Helical" evidence="6">
    <location>
        <begin position="164"/>
        <end position="182"/>
    </location>
</feature>
<feature type="transmembrane region" description="Helical" evidence="6">
    <location>
        <begin position="6"/>
        <end position="25"/>
    </location>
</feature>
<name>A0A7C4MM42_9BACT</name>
<dbReference type="InterPro" id="IPR043428">
    <property type="entry name" value="LivM-like"/>
</dbReference>
<reference evidence="7" key="1">
    <citation type="journal article" date="2020" name="mSystems">
        <title>Genome- and Community-Level Interaction Insights into Carbon Utilization and Element Cycling Functions of Hydrothermarchaeota in Hydrothermal Sediment.</title>
        <authorList>
            <person name="Zhou Z."/>
            <person name="Liu Y."/>
            <person name="Xu W."/>
            <person name="Pan J."/>
            <person name="Luo Z.H."/>
            <person name="Li M."/>
        </authorList>
    </citation>
    <scope>NUCLEOTIDE SEQUENCE [LARGE SCALE GENOMIC DNA]</scope>
    <source>
        <strain evidence="7">SpSt-477</strain>
    </source>
</reference>
<keyword evidence="2" id="KW-1003">Cell membrane</keyword>
<dbReference type="CDD" id="cd06581">
    <property type="entry name" value="TM_PBP1_LivM_like"/>
    <property type="match status" value="1"/>
</dbReference>
<feature type="transmembrane region" description="Helical" evidence="6">
    <location>
        <begin position="84"/>
        <end position="105"/>
    </location>
</feature>
<dbReference type="InterPro" id="IPR037294">
    <property type="entry name" value="ABC_BtuC-like"/>
</dbReference>
<dbReference type="Pfam" id="PF02653">
    <property type="entry name" value="BPD_transp_2"/>
    <property type="match status" value="1"/>
</dbReference>
<evidence type="ECO:0000256" key="6">
    <source>
        <dbReference type="SAM" id="Phobius"/>
    </source>
</evidence>
<proteinExistence type="predicted"/>
<feature type="transmembrane region" description="Helical" evidence="6">
    <location>
        <begin position="30"/>
        <end position="51"/>
    </location>
</feature>
<evidence type="ECO:0000256" key="2">
    <source>
        <dbReference type="ARBA" id="ARBA00022475"/>
    </source>
</evidence>
<evidence type="ECO:0000256" key="1">
    <source>
        <dbReference type="ARBA" id="ARBA00004651"/>
    </source>
</evidence>
<comment type="caution">
    <text evidence="7">The sequence shown here is derived from an EMBL/GenBank/DDBJ whole genome shotgun (WGS) entry which is preliminary data.</text>
</comment>
<dbReference type="PANTHER" id="PTHR30482">
    <property type="entry name" value="HIGH-AFFINITY BRANCHED-CHAIN AMINO ACID TRANSPORT SYSTEM PERMEASE"/>
    <property type="match status" value="1"/>
</dbReference>
<dbReference type="AlphaFoldDB" id="A0A7C4MM42"/>
<dbReference type="InterPro" id="IPR001851">
    <property type="entry name" value="ABC_transp_permease"/>
</dbReference>
<sequence length="322" mass="35137">MRNRSFGYPLLIVLLLGCLFTLPLFLSTYWVLIVTEILTMGLFAMSFNLLFGNTGLLSFGQAGFFGAGAYFAVLCLLHLGQSLWLALLCACLGAAVLALIIGWLSVRLDEIYFAILTLGFGMMLFTVAHNWRSVTGGSDGLGNFALPSLNLVFTNVSIGHPRHFYYLVLVVATLGMFFLRRITRSPFGLMLRATRENSNRVAFVGADLRTVRLLAFVLAGAIAGIAGALFALFNRIASPEMLHWSFSGKAVLMTILGGSGVFLGPVVGAAIFFILEHWITSFTNSWMVFLGAILVFLVLLFPKGVLGTLMAWVDRVRKGKTP</sequence>
<keyword evidence="3 6" id="KW-0812">Transmembrane</keyword>
<keyword evidence="4 6" id="KW-1133">Transmembrane helix</keyword>
<dbReference type="PROSITE" id="PS51257">
    <property type="entry name" value="PROKAR_LIPOPROTEIN"/>
    <property type="match status" value="1"/>
</dbReference>
<gene>
    <name evidence="7" type="ORF">ENS29_07490</name>
</gene>